<reference evidence="2" key="2">
    <citation type="submission" date="2021-09" db="EMBL/GenBank/DDBJ databases">
        <authorList>
            <person name="Jia N."/>
            <person name="Wang J."/>
            <person name="Shi W."/>
            <person name="Du L."/>
            <person name="Sun Y."/>
            <person name="Zhan W."/>
            <person name="Jiang J."/>
            <person name="Wang Q."/>
            <person name="Zhang B."/>
            <person name="Ji P."/>
            <person name="Sakyi L.B."/>
            <person name="Cui X."/>
            <person name="Yuan T."/>
            <person name="Jiang B."/>
            <person name="Yang W."/>
            <person name="Lam T.T.-Y."/>
            <person name="Chang Q."/>
            <person name="Ding S."/>
            <person name="Wang X."/>
            <person name="Zhu J."/>
            <person name="Ruan X."/>
            <person name="Zhao L."/>
            <person name="Wei J."/>
            <person name="Que T."/>
            <person name="Du C."/>
            <person name="Cheng J."/>
            <person name="Dai P."/>
            <person name="Han X."/>
            <person name="Huang E."/>
            <person name="Gao Y."/>
            <person name="Liu J."/>
            <person name="Shao H."/>
            <person name="Ye R."/>
            <person name="Li L."/>
            <person name="Wei W."/>
            <person name="Wang X."/>
            <person name="Wang C."/>
            <person name="Huo Q."/>
            <person name="Li W."/>
            <person name="Guo W."/>
            <person name="Chen H."/>
            <person name="Chen S."/>
            <person name="Zhou L."/>
            <person name="Zhou L."/>
            <person name="Ni X."/>
            <person name="Tian J."/>
            <person name="Zhou Y."/>
            <person name="Sheng Y."/>
            <person name="Liu T."/>
            <person name="Pan Y."/>
            <person name="Xia L."/>
            <person name="Li J."/>
            <person name="Zhao F."/>
            <person name="Cao W."/>
        </authorList>
    </citation>
    <scope>NUCLEOTIDE SEQUENCE</scope>
    <source>
        <strain evidence="2">Rmic-2018</strain>
        <tissue evidence="2">Larvae</tissue>
    </source>
</reference>
<dbReference type="GO" id="GO:0005828">
    <property type="term" value="C:kinetochore microtubule"/>
    <property type="evidence" value="ECO:0007669"/>
    <property type="project" value="TreeGrafter"/>
</dbReference>
<dbReference type="GO" id="GO:1903394">
    <property type="term" value="P:protein localization to kinetochore involved in kinetochore assembly"/>
    <property type="evidence" value="ECO:0007669"/>
    <property type="project" value="TreeGrafter"/>
</dbReference>
<organism evidence="2 3">
    <name type="scientific">Rhipicephalus microplus</name>
    <name type="common">Cattle tick</name>
    <name type="synonym">Boophilus microplus</name>
    <dbReference type="NCBI Taxonomy" id="6941"/>
    <lineage>
        <taxon>Eukaryota</taxon>
        <taxon>Metazoa</taxon>
        <taxon>Ecdysozoa</taxon>
        <taxon>Arthropoda</taxon>
        <taxon>Chelicerata</taxon>
        <taxon>Arachnida</taxon>
        <taxon>Acari</taxon>
        <taxon>Parasitiformes</taxon>
        <taxon>Ixodida</taxon>
        <taxon>Ixodoidea</taxon>
        <taxon>Ixodidae</taxon>
        <taxon>Rhipicephalinae</taxon>
        <taxon>Rhipicephalus</taxon>
        <taxon>Boophilus</taxon>
    </lineage>
</organism>
<dbReference type="InterPro" id="IPR019527">
    <property type="entry name" value="RZZ-complex_KNTC1/ROD_C"/>
</dbReference>
<dbReference type="GO" id="GO:0000070">
    <property type="term" value="P:mitotic sister chromatid segregation"/>
    <property type="evidence" value="ECO:0007669"/>
    <property type="project" value="TreeGrafter"/>
</dbReference>
<keyword evidence="3" id="KW-1185">Reference proteome</keyword>
<reference evidence="2" key="1">
    <citation type="journal article" date="2020" name="Cell">
        <title>Large-Scale Comparative Analyses of Tick Genomes Elucidate Their Genetic Diversity and Vector Capacities.</title>
        <authorList>
            <consortium name="Tick Genome and Microbiome Consortium (TIGMIC)"/>
            <person name="Jia N."/>
            <person name="Wang J."/>
            <person name="Shi W."/>
            <person name="Du L."/>
            <person name="Sun Y."/>
            <person name="Zhan W."/>
            <person name="Jiang J.F."/>
            <person name="Wang Q."/>
            <person name="Zhang B."/>
            <person name="Ji P."/>
            <person name="Bell-Sakyi L."/>
            <person name="Cui X.M."/>
            <person name="Yuan T.T."/>
            <person name="Jiang B.G."/>
            <person name="Yang W.F."/>
            <person name="Lam T.T."/>
            <person name="Chang Q.C."/>
            <person name="Ding S.J."/>
            <person name="Wang X.J."/>
            <person name="Zhu J.G."/>
            <person name="Ruan X.D."/>
            <person name="Zhao L."/>
            <person name="Wei J.T."/>
            <person name="Ye R.Z."/>
            <person name="Que T.C."/>
            <person name="Du C.H."/>
            <person name="Zhou Y.H."/>
            <person name="Cheng J.X."/>
            <person name="Dai P.F."/>
            <person name="Guo W.B."/>
            <person name="Han X.H."/>
            <person name="Huang E.J."/>
            <person name="Li L.F."/>
            <person name="Wei W."/>
            <person name="Gao Y.C."/>
            <person name="Liu J.Z."/>
            <person name="Shao H.Z."/>
            <person name="Wang X."/>
            <person name="Wang C.C."/>
            <person name="Yang T.C."/>
            <person name="Huo Q.B."/>
            <person name="Li W."/>
            <person name="Chen H.Y."/>
            <person name="Chen S.E."/>
            <person name="Zhou L.G."/>
            <person name="Ni X.B."/>
            <person name="Tian J.H."/>
            <person name="Sheng Y."/>
            <person name="Liu T."/>
            <person name="Pan Y.S."/>
            <person name="Xia L.Y."/>
            <person name="Li J."/>
            <person name="Zhao F."/>
            <person name="Cao W.C."/>
        </authorList>
    </citation>
    <scope>NUCLEOTIDE SEQUENCE</scope>
    <source>
        <strain evidence="2">Rmic-2018</strain>
    </source>
</reference>
<dbReference type="AlphaFoldDB" id="A0A9J6EY03"/>
<dbReference type="GO" id="GO:0005737">
    <property type="term" value="C:cytoplasm"/>
    <property type="evidence" value="ECO:0007669"/>
    <property type="project" value="TreeGrafter"/>
</dbReference>
<dbReference type="PANTHER" id="PTHR15688">
    <property type="entry name" value="KINETOCHORE-ASSOCIATED PROTEIN 1"/>
    <property type="match status" value="1"/>
</dbReference>
<dbReference type="GO" id="GO:1990423">
    <property type="term" value="C:RZZ complex"/>
    <property type="evidence" value="ECO:0007669"/>
    <property type="project" value="TreeGrafter"/>
</dbReference>
<dbReference type="GO" id="GO:0007094">
    <property type="term" value="P:mitotic spindle assembly checkpoint signaling"/>
    <property type="evidence" value="ECO:0007669"/>
    <property type="project" value="TreeGrafter"/>
</dbReference>
<comment type="caution">
    <text evidence="2">The sequence shown here is derived from an EMBL/GenBank/DDBJ whole genome shotgun (WGS) entry which is preliminary data.</text>
</comment>
<feature type="domain" description="RZZ complex subunit KNTC1/ROD C-terminal" evidence="1">
    <location>
        <begin position="98"/>
        <end position="193"/>
    </location>
</feature>
<evidence type="ECO:0000313" key="3">
    <source>
        <dbReference type="Proteomes" id="UP000821866"/>
    </source>
</evidence>
<dbReference type="Proteomes" id="UP000821866">
    <property type="component" value="Chromosome 1"/>
</dbReference>
<evidence type="ECO:0000313" key="2">
    <source>
        <dbReference type="EMBL" id="KAH8039137.1"/>
    </source>
</evidence>
<evidence type="ECO:0000259" key="1">
    <source>
        <dbReference type="Pfam" id="PF10493"/>
    </source>
</evidence>
<proteinExistence type="predicted"/>
<name>A0A9J6EY03_RHIMP</name>
<dbReference type="EMBL" id="JABSTU010000001">
    <property type="protein sequence ID" value="KAH8039137.1"/>
    <property type="molecule type" value="Genomic_DNA"/>
</dbReference>
<accession>A0A9J6EY03</accession>
<dbReference type="Pfam" id="PF10493">
    <property type="entry name" value="Rod_C"/>
    <property type="match status" value="1"/>
</dbReference>
<protein>
    <recommendedName>
        <fullName evidence="1">RZZ complex subunit KNTC1/ROD C-terminal domain-containing protein</fullName>
    </recommendedName>
</protein>
<dbReference type="InterPro" id="IPR052802">
    <property type="entry name" value="KNTC1"/>
</dbReference>
<dbReference type="GO" id="GO:0031267">
    <property type="term" value="F:small GTPase binding"/>
    <property type="evidence" value="ECO:0007669"/>
    <property type="project" value="TreeGrafter"/>
</dbReference>
<sequence length="251" mass="26681">MQHVPEQMKEVLSSVASASDCFTGLRPRLFAIMCMLAGSGMFDLSLLDVSQNCGISNLEDLRVLTYKARSQQLGISLPSSGFTADSASEIASAFLSLASHSATALELMCNFCIDYHIQTVQTWEAFLSAATTAGATDAICRALPVLGGHPLLWSKPAFISAWQYVLQSAPALLPSASSRLLPLLLRCPVVQSLPPLLHEDDSCNEEGSGSTSASSSMASKWGPFYGRNVGYSGSASLLVAYLLLLSFTDVS</sequence>
<gene>
    <name evidence="2" type="ORF">HPB51_005313</name>
</gene>
<dbReference type="PANTHER" id="PTHR15688:SF1">
    <property type="entry name" value="KINETOCHORE-ASSOCIATED PROTEIN 1"/>
    <property type="match status" value="1"/>
</dbReference>